<evidence type="ECO:0000256" key="1">
    <source>
        <dbReference type="SAM" id="MobiDB-lite"/>
    </source>
</evidence>
<dbReference type="AlphaFoldDB" id="A0A226WZP6"/>
<accession>A0A226WZP6</accession>
<organism evidence="2 3">
    <name type="scientific">Caballeronia sordidicola</name>
    <name type="common">Burkholderia sordidicola</name>
    <dbReference type="NCBI Taxonomy" id="196367"/>
    <lineage>
        <taxon>Bacteria</taxon>
        <taxon>Pseudomonadati</taxon>
        <taxon>Pseudomonadota</taxon>
        <taxon>Betaproteobacteria</taxon>
        <taxon>Burkholderiales</taxon>
        <taxon>Burkholderiaceae</taxon>
        <taxon>Caballeronia</taxon>
    </lineage>
</organism>
<dbReference type="Proteomes" id="UP000214720">
    <property type="component" value="Unassembled WGS sequence"/>
</dbReference>
<reference evidence="3" key="1">
    <citation type="submission" date="2017-01" db="EMBL/GenBank/DDBJ databases">
        <title>Genome Analysis of Deinococcus marmoris KOPRI26562.</title>
        <authorList>
            <person name="Kim J.H."/>
            <person name="Oh H.-M."/>
        </authorList>
    </citation>
    <scope>NUCLEOTIDE SEQUENCE [LARGE SCALE GENOMIC DNA]</scope>
    <source>
        <strain evidence="3">PAMC 26633</strain>
    </source>
</reference>
<evidence type="ECO:0000313" key="2">
    <source>
        <dbReference type="EMBL" id="OXC76665.1"/>
    </source>
</evidence>
<evidence type="ECO:0000313" key="3">
    <source>
        <dbReference type="Proteomes" id="UP000214720"/>
    </source>
</evidence>
<protein>
    <submittedName>
        <fullName evidence="2">Uncharacterized protein</fullName>
    </submittedName>
</protein>
<gene>
    <name evidence="2" type="ORF">BSU04_20685</name>
</gene>
<dbReference type="EMBL" id="MTHB01000121">
    <property type="protein sequence ID" value="OXC76665.1"/>
    <property type="molecule type" value="Genomic_DNA"/>
</dbReference>
<proteinExistence type="predicted"/>
<feature type="region of interest" description="Disordered" evidence="1">
    <location>
        <begin position="1"/>
        <end position="40"/>
    </location>
</feature>
<sequence length="40" mass="4146">MISCLPPVSHMTPLPGPHNRALAPPATALHGAPNIGRPVR</sequence>
<comment type="caution">
    <text evidence="2">The sequence shown here is derived from an EMBL/GenBank/DDBJ whole genome shotgun (WGS) entry which is preliminary data.</text>
</comment>
<name>A0A226WZP6_CABSO</name>